<dbReference type="Gene3D" id="1.10.555.10">
    <property type="entry name" value="Rho GTPase activation protein"/>
    <property type="match status" value="1"/>
</dbReference>
<evidence type="ECO:0000256" key="1">
    <source>
        <dbReference type="SAM" id="MobiDB-lite"/>
    </source>
</evidence>
<feature type="compositionally biased region" description="Low complexity" evidence="1">
    <location>
        <begin position="597"/>
        <end position="609"/>
    </location>
</feature>
<feature type="region of interest" description="Disordered" evidence="1">
    <location>
        <begin position="299"/>
        <end position="321"/>
    </location>
</feature>
<dbReference type="Pfam" id="PF00620">
    <property type="entry name" value="RhoGAP"/>
    <property type="match status" value="1"/>
</dbReference>
<feature type="region of interest" description="Disordered" evidence="1">
    <location>
        <begin position="375"/>
        <end position="397"/>
    </location>
</feature>
<feature type="compositionally biased region" description="Low complexity" evidence="1">
    <location>
        <begin position="738"/>
        <end position="749"/>
    </location>
</feature>
<dbReference type="InterPro" id="IPR000198">
    <property type="entry name" value="RhoGAP_dom"/>
</dbReference>
<feature type="region of interest" description="Disordered" evidence="1">
    <location>
        <begin position="738"/>
        <end position="776"/>
    </location>
</feature>
<dbReference type="AlphaFoldDB" id="A0A1Y1X5T5"/>
<dbReference type="EMBL" id="MCFG01000129">
    <property type="protein sequence ID" value="ORX81015.1"/>
    <property type="molecule type" value="Genomic_DNA"/>
</dbReference>
<feature type="compositionally biased region" description="Basic residues" evidence="1">
    <location>
        <begin position="631"/>
        <end position="643"/>
    </location>
</feature>
<dbReference type="PANTHER" id="PTHR45808:SF2">
    <property type="entry name" value="RHO GTPASE-ACTIVATING PROTEIN 68F"/>
    <property type="match status" value="1"/>
</dbReference>
<accession>A0A1Y1X5T5</accession>
<reference evidence="3 4" key="2">
    <citation type="submission" date="2016-08" db="EMBL/GenBank/DDBJ databases">
        <title>Pervasive Adenine N6-methylation of Active Genes in Fungi.</title>
        <authorList>
            <consortium name="DOE Joint Genome Institute"/>
            <person name="Mondo S.J."/>
            <person name="Dannebaum R.O."/>
            <person name="Kuo R.C."/>
            <person name="Labutti K."/>
            <person name="Haridas S."/>
            <person name="Kuo A."/>
            <person name="Salamov A."/>
            <person name="Ahrendt S.R."/>
            <person name="Lipzen A."/>
            <person name="Sullivan W."/>
            <person name="Andreopoulos W.B."/>
            <person name="Clum A."/>
            <person name="Lindquist E."/>
            <person name="Daum C."/>
            <person name="Ramamoorthy G.K."/>
            <person name="Gryganskyi A."/>
            <person name="Culley D."/>
            <person name="Magnuson J.K."/>
            <person name="James T.Y."/>
            <person name="O'Malley M.A."/>
            <person name="Stajich J.E."/>
            <person name="Spatafora J.W."/>
            <person name="Visel A."/>
            <person name="Grigoriev I.V."/>
        </authorList>
    </citation>
    <scope>NUCLEOTIDE SEQUENCE [LARGE SCALE GENOMIC DNA]</scope>
    <source>
        <strain evidence="3 4">S4</strain>
    </source>
</reference>
<feature type="compositionally biased region" description="Polar residues" evidence="1">
    <location>
        <begin position="429"/>
        <end position="441"/>
    </location>
</feature>
<dbReference type="PROSITE" id="PS50238">
    <property type="entry name" value="RHOGAP"/>
    <property type="match status" value="1"/>
</dbReference>
<name>A0A1Y1X5T5_9FUNG</name>
<dbReference type="Proteomes" id="UP000193944">
    <property type="component" value="Unassembled WGS sequence"/>
</dbReference>
<dbReference type="GO" id="GO:0005737">
    <property type="term" value="C:cytoplasm"/>
    <property type="evidence" value="ECO:0007669"/>
    <property type="project" value="TreeGrafter"/>
</dbReference>
<feature type="compositionally biased region" description="Basic and acidic residues" evidence="1">
    <location>
        <begin position="549"/>
        <end position="558"/>
    </location>
</feature>
<dbReference type="GO" id="GO:0005096">
    <property type="term" value="F:GTPase activator activity"/>
    <property type="evidence" value="ECO:0007669"/>
    <property type="project" value="TreeGrafter"/>
</dbReference>
<dbReference type="SMART" id="SM00324">
    <property type="entry name" value="RhoGAP"/>
    <property type="match status" value="1"/>
</dbReference>
<dbReference type="STRING" id="1754192.A0A1Y1X5T5"/>
<dbReference type="OrthoDB" id="19923at2759"/>
<protein>
    <recommendedName>
        <fullName evidence="2">Rho-GAP domain-containing protein</fullName>
    </recommendedName>
</protein>
<evidence type="ECO:0000313" key="4">
    <source>
        <dbReference type="Proteomes" id="UP000193944"/>
    </source>
</evidence>
<dbReference type="Pfam" id="PF26116">
    <property type="entry name" value="FAM13A"/>
    <property type="match status" value="1"/>
</dbReference>
<proteinExistence type="predicted"/>
<feature type="compositionally biased region" description="Basic and acidic residues" evidence="1">
    <location>
        <begin position="308"/>
        <end position="321"/>
    </location>
</feature>
<dbReference type="InterPro" id="IPR008936">
    <property type="entry name" value="Rho_GTPase_activation_prot"/>
</dbReference>
<reference evidence="3 4" key="1">
    <citation type="submission" date="2016-08" db="EMBL/GenBank/DDBJ databases">
        <title>A Parts List for Fungal Cellulosomes Revealed by Comparative Genomics.</title>
        <authorList>
            <consortium name="DOE Joint Genome Institute"/>
            <person name="Haitjema C.H."/>
            <person name="Gilmore S.P."/>
            <person name="Henske J.K."/>
            <person name="Solomon K.V."/>
            <person name="De Groot R."/>
            <person name="Kuo A."/>
            <person name="Mondo S.J."/>
            <person name="Salamov A.A."/>
            <person name="Labutti K."/>
            <person name="Zhao Z."/>
            <person name="Chiniquy J."/>
            <person name="Barry K."/>
            <person name="Brewer H.M."/>
            <person name="Purvine S.O."/>
            <person name="Wright A.T."/>
            <person name="Boxma B."/>
            <person name="Van Alen T."/>
            <person name="Hackstein J.H."/>
            <person name="Baker S.E."/>
            <person name="Grigoriev I.V."/>
            <person name="O'Malley M.A."/>
        </authorList>
    </citation>
    <scope>NUCLEOTIDE SEQUENCE [LARGE SCALE GENOMIC DNA]</scope>
    <source>
        <strain evidence="3 4">S4</strain>
    </source>
</reference>
<evidence type="ECO:0000313" key="3">
    <source>
        <dbReference type="EMBL" id="ORX81015.1"/>
    </source>
</evidence>
<dbReference type="CDD" id="cd00159">
    <property type="entry name" value="RhoGAP"/>
    <property type="match status" value="1"/>
</dbReference>
<feature type="region of interest" description="Disordered" evidence="1">
    <location>
        <begin position="539"/>
        <end position="643"/>
    </location>
</feature>
<sequence length="1016" mass="116627">MGKGKIFGNTLDNLVKRAENELKRCSSSSTTSTDPKKNTKSNISTKYVVRNVPPEIQEFIQFFTKHEVWNIEGIFRRNSSIKDLKKAKKDIEDEGRLNLDKYEKKDAILVSGLFKNFLAEMSGRIIPYKIYLKLKETKNDAELKEVLKELPVNNYETLNYINQFVLILNDHCETNYMNLANLSIVFGPNLFEMVNDEMINLNITVVSSDLYKNILRIRKAERDQAEGIINTDQINEKNDNDIMIIKNLNLDSSVNVISEMPQSCTSVNEVINNVSLQRRNSKIKTIFIDHIKGKMQRRRSSISISMLKSEKRKSSDSDSENLRSYEYHGYDIFGNDDVNSMSKIEPLNWTKNEDNSTDNDDELYKHHFVESSDDSYNSFNYSSDTNQEAGYSPDNMETINEESYDSLSTSRLGINKSREIHGSREQKRFQCSTITPENNKLNETDEEDNEGSMSCISSVEDTDSIIKSNNKNITKEISVYYDAENNNSDDSEREDEDDNNETIEIINHEDNINLSNVNNYDNNSLDNDDEHKSFERSFIPLKGDDNDDEIKQPDKNNNDEEDDIETPIKESKINDINNDNNNNNNLDNCKDDDDIQSNASSSGAAENNNLLSVDDNIKRHTHERSNSSTQNKKRTSKRYSKRLPKCISKRNSAAALSIMQLNPEDLDNINDEDLDNFNFSKIKAAHTHNNKSHQLSDLNDEFFSHKDVLLKDESNLQNKNDTELTAIVDSTQSNIIELNKIDDNNNNNNTSEQSIPKSPAKPAPPPPSYNKKKSNTLDVSVSDLYGNIDEISDSDVEDNSISSEIKKRLEAKRKKDNRPDDLNKMSYDEILKEKKAIKQELILLKSVYSNHNPTINNNNNSNIQPGISNNDFVQTSLLKNVETSFNNNDINAKIDGSSPQAMLPPLLHNSSDTKVLTKKLQKKDIKYMKELYQKYAEIKFMIAKQNMEIDDEADDSAIGLEKLKQEKLALQIKLKNYQEEFVEKNGRPIKTLEDQRPIRKDYLRYKELKKLLQQTN</sequence>
<dbReference type="SUPFAM" id="SSF48350">
    <property type="entry name" value="GTPase activation domain, GAP"/>
    <property type="match status" value="1"/>
</dbReference>
<feature type="compositionally biased region" description="Basic and acidic residues" evidence="1">
    <location>
        <begin position="417"/>
        <end position="428"/>
    </location>
</feature>
<feature type="compositionally biased region" description="Low complexity" evidence="1">
    <location>
        <begin position="574"/>
        <end position="587"/>
    </location>
</feature>
<feature type="compositionally biased region" description="Low complexity" evidence="1">
    <location>
        <begin position="375"/>
        <end position="384"/>
    </location>
</feature>
<feature type="region of interest" description="Disordered" evidence="1">
    <location>
        <begin position="417"/>
        <end position="457"/>
    </location>
</feature>
<evidence type="ECO:0000259" key="2">
    <source>
        <dbReference type="PROSITE" id="PS50238"/>
    </source>
</evidence>
<feature type="compositionally biased region" description="Pro residues" evidence="1">
    <location>
        <begin position="759"/>
        <end position="768"/>
    </location>
</feature>
<dbReference type="PANTHER" id="PTHR45808">
    <property type="entry name" value="RHO GTPASE-ACTIVATING PROTEIN 68F"/>
    <property type="match status" value="1"/>
</dbReference>
<dbReference type="InterPro" id="IPR059029">
    <property type="entry name" value="FAM13A_dom"/>
</dbReference>
<keyword evidence="4" id="KW-1185">Reference proteome</keyword>
<organism evidence="3 4">
    <name type="scientific">Anaeromyces robustus</name>
    <dbReference type="NCBI Taxonomy" id="1754192"/>
    <lineage>
        <taxon>Eukaryota</taxon>
        <taxon>Fungi</taxon>
        <taxon>Fungi incertae sedis</taxon>
        <taxon>Chytridiomycota</taxon>
        <taxon>Chytridiomycota incertae sedis</taxon>
        <taxon>Neocallimastigomycetes</taxon>
        <taxon>Neocallimastigales</taxon>
        <taxon>Neocallimastigaceae</taxon>
        <taxon>Anaeromyces</taxon>
    </lineage>
</organism>
<gene>
    <name evidence="3" type="ORF">BCR32DRAFT_327483</name>
</gene>
<dbReference type="GO" id="GO:0007264">
    <property type="term" value="P:small GTPase-mediated signal transduction"/>
    <property type="evidence" value="ECO:0007669"/>
    <property type="project" value="TreeGrafter"/>
</dbReference>
<feature type="domain" description="Rho-GAP" evidence="2">
    <location>
        <begin position="43"/>
        <end position="218"/>
    </location>
</feature>
<comment type="caution">
    <text evidence="3">The sequence shown here is derived from an EMBL/GenBank/DDBJ whole genome shotgun (WGS) entry which is preliminary data.</text>
</comment>